<dbReference type="PANTHER" id="PTHR34988">
    <property type="entry name" value="PROTEIN, PUTATIVE-RELATED"/>
    <property type="match status" value="1"/>
</dbReference>
<accession>W9DXX0</accession>
<evidence type="ECO:0000313" key="2">
    <source>
        <dbReference type="EMBL" id="ETA68527.1"/>
    </source>
</evidence>
<comment type="caution">
    <text evidence="2">The sequence shown here is derived from an EMBL/GenBank/DDBJ whole genome shotgun (WGS) entry which is preliminary data.</text>
</comment>
<dbReference type="SUPFAM" id="SSF117856">
    <property type="entry name" value="AF0104/ALDC/Ptd012-like"/>
    <property type="match status" value="1"/>
</dbReference>
<dbReference type="Gene3D" id="3.30.1330.80">
    <property type="entry name" value="Hypothetical protein, similar to alpha- acetolactate decarboxylase, domain 2"/>
    <property type="match status" value="1"/>
</dbReference>
<evidence type="ECO:0000259" key="1">
    <source>
        <dbReference type="PROSITE" id="PS51742"/>
    </source>
</evidence>
<reference evidence="2 3" key="1">
    <citation type="submission" date="2013-08" db="EMBL/GenBank/DDBJ databases">
        <authorList>
            <consortium name="DOE Joint Genome Institute"/>
            <person name="Eisen J."/>
            <person name="Huntemann M."/>
            <person name="Han J."/>
            <person name="Chen A."/>
            <person name="Kyrpides N."/>
            <person name="Mavromatis K."/>
            <person name="Markowitz V."/>
            <person name="Palaniappan K."/>
            <person name="Ivanova N."/>
            <person name="Schaumberg A."/>
            <person name="Pati A."/>
            <person name="Liolios K."/>
            <person name="Nordberg H.P."/>
            <person name="Cantor M.N."/>
            <person name="Hua S.X."/>
            <person name="Woyke T."/>
        </authorList>
    </citation>
    <scope>NUCLEOTIDE SEQUENCE [LARGE SCALE GENOMIC DNA]</scope>
    <source>
        <strain evidence="2 3">DSM 2278</strain>
    </source>
</reference>
<sequence length="150" mass="16466">MEYSQGSIGRVFTVRLDQGDNILKELEGLAVSENIRSAMFTMLGAVKEANLVVGPKENIVPPDPQWARIHDAHELIGVGNIFWESETGKPKIHLHSAAGRGESTKTGCLRENSEVFMVVEVFIMEISGISASRVFDTKRGFAPVCFSDKS</sequence>
<gene>
    <name evidence="2" type="ORF">MettiDRAFT_2000</name>
</gene>
<keyword evidence="2" id="KW-0238">DNA-binding</keyword>
<proteinExistence type="predicted"/>
<dbReference type="PROSITE" id="PS51742">
    <property type="entry name" value="PPC"/>
    <property type="match status" value="1"/>
</dbReference>
<dbReference type="GO" id="GO:0003677">
    <property type="term" value="F:DNA binding"/>
    <property type="evidence" value="ECO:0007669"/>
    <property type="project" value="UniProtKB-KW"/>
</dbReference>
<dbReference type="RefSeq" id="WP_023845662.1">
    <property type="nucleotide sequence ID" value="NZ_AZAJ01000001.1"/>
</dbReference>
<organism evidence="2 3">
    <name type="scientific">Methanolobus tindarius DSM 2278</name>
    <dbReference type="NCBI Taxonomy" id="1090322"/>
    <lineage>
        <taxon>Archaea</taxon>
        <taxon>Methanobacteriati</taxon>
        <taxon>Methanobacteriota</taxon>
        <taxon>Stenosarchaea group</taxon>
        <taxon>Methanomicrobia</taxon>
        <taxon>Methanosarcinales</taxon>
        <taxon>Methanosarcinaceae</taxon>
        <taxon>Methanolobus</taxon>
    </lineage>
</organism>
<dbReference type="OrthoDB" id="371648at2157"/>
<dbReference type="Pfam" id="PF03479">
    <property type="entry name" value="PCC"/>
    <property type="match status" value="1"/>
</dbReference>
<keyword evidence="3" id="KW-1185">Reference proteome</keyword>
<dbReference type="EMBL" id="AZAJ01000001">
    <property type="protein sequence ID" value="ETA68527.1"/>
    <property type="molecule type" value="Genomic_DNA"/>
</dbReference>
<evidence type="ECO:0000313" key="3">
    <source>
        <dbReference type="Proteomes" id="UP000019483"/>
    </source>
</evidence>
<dbReference type="PANTHER" id="PTHR34988:SF1">
    <property type="entry name" value="DNA-BINDING PROTEIN"/>
    <property type="match status" value="1"/>
</dbReference>
<feature type="domain" description="PPC" evidence="1">
    <location>
        <begin position="6"/>
        <end position="147"/>
    </location>
</feature>
<name>W9DXX0_METTI</name>
<dbReference type="STRING" id="1090322.MettiDRAFT_2000"/>
<dbReference type="GeneID" id="96962390"/>
<dbReference type="InterPro" id="IPR005175">
    <property type="entry name" value="PPC_dom"/>
</dbReference>
<protein>
    <submittedName>
        <fullName evidence="2">Putative DNA-binding protein with PD1-like DNA-binding motif</fullName>
    </submittedName>
</protein>
<dbReference type="AlphaFoldDB" id="W9DXX0"/>
<dbReference type="CDD" id="cd11378">
    <property type="entry name" value="DUF296"/>
    <property type="match status" value="1"/>
</dbReference>
<dbReference type="Proteomes" id="UP000019483">
    <property type="component" value="Unassembled WGS sequence"/>
</dbReference>